<protein>
    <submittedName>
        <fullName evidence="2">Uncharacterized protein</fullName>
    </submittedName>
</protein>
<comment type="caution">
    <text evidence="2">The sequence shown here is derived from an EMBL/GenBank/DDBJ whole genome shotgun (WGS) entry which is preliminary data.</text>
</comment>
<feature type="compositionally biased region" description="Acidic residues" evidence="1">
    <location>
        <begin position="893"/>
        <end position="917"/>
    </location>
</feature>
<feature type="region of interest" description="Disordered" evidence="1">
    <location>
        <begin position="881"/>
        <end position="917"/>
    </location>
</feature>
<feature type="region of interest" description="Disordered" evidence="1">
    <location>
        <begin position="314"/>
        <end position="350"/>
    </location>
</feature>
<name>A0A8H4K8I1_9HYPO</name>
<evidence type="ECO:0000313" key="2">
    <source>
        <dbReference type="EMBL" id="KAF4445655.1"/>
    </source>
</evidence>
<evidence type="ECO:0000313" key="3">
    <source>
        <dbReference type="Proteomes" id="UP000554235"/>
    </source>
</evidence>
<gene>
    <name evidence="2" type="ORF">FALBO_17157</name>
</gene>
<proteinExistence type="predicted"/>
<dbReference type="OrthoDB" id="5371510at2759"/>
<keyword evidence="3" id="KW-1185">Reference proteome</keyword>
<accession>A0A8H4K8I1</accession>
<sequence length="917" mass="102438">MNSSPDCLCSLISTALDVPRINPTNIDHPSEDHICLTNMDLPEDWAAEAGRTYTGWSPTLDTTTTVDNNSNNDNLDVTFSDTANLLQPPPLNFDIDWSPTFDASTSDDNDVLDTNFLATPIIQPKPLSLSKWIGTHFNKPTTTTNCRTPHRLFSKVEIDEARNFELYRLHAVAFELNEGDTLVFIDYPLLQRAVFNHTDCNGIIYKSQQFRVHSSNLLATGSPKFAEMLGPTYQFRIQRRRKLVNKLPEGIKYVLDLTPPSEGDELVFQMTELSLTPGLIKWWGSSLTNEVDPWLVCGHDDICCCDRLRPILASTDEEPQPSDSSAPSSQGGSKEEKKNGKSYPDLPLNPEPALAMKARRKNDLFEVPAYRRIPDYCHIRHRNGIVRLLMFIEGKGLILDSAARMWTLVKLGAIFDCASIFRDRVTQWIMHGHNTGFIETLPEEALQIAFTLKIPDVAQSAFRILVNELALKLAATHENHLKLTRTTIFGRKLGDLPDELKNLVQHAARNLVDRATELCAKMKNPDLFDFWDIAEWNRLRVIEQLLANEKGPLPATALQKLRLLMNALIYEVTDAFETATTKTPVYNHPAFLAMDQDRLTYVEPMDFERTTMVLKDFNQVQMLLCASPYNEFGTILDDRRYQTANCKVPGYLNLTYQQLLVDATESFKDVIASSPASLNIPAWDPFVRAHPVAGVPWLVRDPIISLDSIEIAVKDALRPICLSYVRTDIEPPLNLTRHLLLTLTNNELKYLPLWAGGCDDGTGAVFEDPIPLTEMGPSGPGPAFHTGLTIPSNPSSIAGSMIEDMDALRVWGSTTRASIDVHDSISTVYRPDQVIAEDRSLASESFTAGGSEYDSARFAIPADHQSIGEAVDMTVETLDSDVRSVTEGRNSPSDDDDDMCFWDDGSDSDDSVDTILV</sequence>
<feature type="compositionally biased region" description="Low complexity" evidence="1">
    <location>
        <begin position="321"/>
        <end position="332"/>
    </location>
</feature>
<reference evidence="2 3" key="1">
    <citation type="submission" date="2020-01" db="EMBL/GenBank/DDBJ databases">
        <title>Identification and distribution of gene clusters putatively required for synthesis of sphingolipid metabolism inhibitors in phylogenetically diverse species of the filamentous fungus Fusarium.</title>
        <authorList>
            <person name="Kim H.-S."/>
            <person name="Busman M."/>
            <person name="Brown D.W."/>
            <person name="Divon H."/>
            <person name="Uhlig S."/>
            <person name="Proctor R.H."/>
        </authorList>
    </citation>
    <scope>NUCLEOTIDE SEQUENCE [LARGE SCALE GENOMIC DNA]</scope>
    <source>
        <strain evidence="2 3">NRRL 20459</strain>
    </source>
</reference>
<organism evidence="2 3">
    <name type="scientific">Fusarium albosuccineum</name>
    <dbReference type="NCBI Taxonomy" id="1237068"/>
    <lineage>
        <taxon>Eukaryota</taxon>
        <taxon>Fungi</taxon>
        <taxon>Dikarya</taxon>
        <taxon>Ascomycota</taxon>
        <taxon>Pezizomycotina</taxon>
        <taxon>Sordariomycetes</taxon>
        <taxon>Hypocreomycetidae</taxon>
        <taxon>Hypocreales</taxon>
        <taxon>Nectriaceae</taxon>
        <taxon>Fusarium</taxon>
        <taxon>Fusarium decemcellulare species complex</taxon>
    </lineage>
</organism>
<dbReference type="Proteomes" id="UP000554235">
    <property type="component" value="Unassembled WGS sequence"/>
</dbReference>
<evidence type="ECO:0000256" key="1">
    <source>
        <dbReference type="SAM" id="MobiDB-lite"/>
    </source>
</evidence>
<dbReference type="EMBL" id="JAADYS010003617">
    <property type="protein sequence ID" value="KAF4445655.1"/>
    <property type="molecule type" value="Genomic_DNA"/>
</dbReference>
<dbReference type="AlphaFoldDB" id="A0A8H4K8I1"/>